<organism evidence="2 3">
    <name type="scientific">Pseudocercospora fuligena</name>
    <dbReference type="NCBI Taxonomy" id="685502"/>
    <lineage>
        <taxon>Eukaryota</taxon>
        <taxon>Fungi</taxon>
        <taxon>Dikarya</taxon>
        <taxon>Ascomycota</taxon>
        <taxon>Pezizomycotina</taxon>
        <taxon>Dothideomycetes</taxon>
        <taxon>Dothideomycetidae</taxon>
        <taxon>Mycosphaerellales</taxon>
        <taxon>Mycosphaerellaceae</taxon>
        <taxon>Pseudocercospora</taxon>
    </lineage>
</organism>
<dbReference type="Proteomes" id="UP000660729">
    <property type="component" value="Unassembled WGS sequence"/>
</dbReference>
<dbReference type="AlphaFoldDB" id="A0A8H6R9C5"/>
<name>A0A8H6R9C5_9PEZI</name>
<evidence type="ECO:0000256" key="1">
    <source>
        <dbReference type="SAM" id="MobiDB-lite"/>
    </source>
</evidence>
<accession>A0A8H6R9C5</accession>
<evidence type="ECO:0000313" key="2">
    <source>
        <dbReference type="EMBL" id="KAF7187710.1"/>
    </source>
</evidence>
<feature type="region of interest" description="Disordered" evidence="1">
    <location>
        <begin position="69"/>
        <end position="153"/>
    </location>
</feature>
<sequence length="153" mass="17256">MPGNPFYSLTRKLGRNWDGETRHLIHPRNSSCSITYAHAPNQPSPNPVLPGPWSASVADFMELSPEQADYHYHDHRFHDPTEEAASRHHGREKTTAAEDRSRAERSRSASYTYSTSATSSKARSRSADSKVQHWLQNVEDDEASRSSQHQGRG</sequence>
<comment type="caution">
    <text evidence="2">The sequence shown here is derived from an EMBL/GenBank/DDBJ whole genome shotgun (WGS) entry which is preliminary data.</text>
</comment>
<feature type="compositionally biased region" description="Low complexity" evidence="1">
    <location>
        <begin position="108"/>
        <end position="121"/>
    </location>
</feature>
<dbReference type="EMBL" id="JABCIY010000224">
    <property type="protein sequence ID" value="KAF7187710.1"/>
    <property type="molecule type" value="Genomic_DNA"/>
</dbReference>
<proteinExistence type="predicted"/>
<evidence type="ECO:0000313" key="3">
    <source>
        <dbReference type="Proteomes" id="UP000660729"/>
    </source>
</evidence>
<reference evidence="2" key="1">
    <citation type="submission" date="2020-04" db="EMBL/GenBank/DDBJ databases">
        <title>Draft genome resource of the tomato pathogen Pseudocercospora fuligena.</title>
        <authorList>
            <person name="Zaccaron A."/>
        </authorList>
    </citation>
    <scope>NUCLEOTIDE SEQUENCE</scope>
    <source>
        <strain evidence="2">PF001</strain>
    </source>
</reference>
<feature type="compositionally biased region" description="Basic and acidic residues" evidence="1">
    <location>
        <begin position="69"/>
        <end position="107"/>
    </location>
</feature>
<gene>
    <name evidence="2" type="ORF">HII31_11049</name>
</gene>
<protein>
    <submittedName>
        <fullName evidence="2">Uncharacterized protein</fullName>
    </submittedName>
</protein>
<keyword evidence="3" id="KW-1185">Reference proteome</keyword>